<proteinExistence type="predicted"/>
<evidence type="ECO:0000313" key="2">
    <source>
        <dbReference type="Proteomes" id="UP000822688"/>
    </source>
</evidence>
<dbReference type="EMBL" id="CM026427">
    <property type="protein sequence ID" value="KAG0568256.1"/>
    <property type="molecule type" value="Genomic_DNA"/>
</dbReference>
<comment type="caution">
    <text evidence="1">The sequence shown here is derived from an EMBL/GenBank/DDBJ whole genome shotgun (WGS) entry which is preliminary data.</text>
</comment>
<accession>A0A8T0H8I9</accession>
<keyword evidence="2" id="KW-1185">Reference proteome</keyword>
<name>A0A8T0H8I9_CERPU</name>
<sequence length="243" mass="27881">MSQKKKDEAVWEDCGCPLSMAIGDFTPDVGAITSLPHMCTISSAEYTRHYIFDHVSYEKLINTAPDSPLAQWTQKRCQEERMFVARPPDRPIRPPEPWRYDEPPFDWALPSGWRAWAPSNPKLVFSDENSVEDYQMNLDSFFLYMNIKDPVKQEQMRDGVEAWVMACGEADVLIKGKHPSISDRCFVTSSGELFAYLFAAGDKLNDFLKDLKLRKRTRHLRRLVDLMIDAKVKIGGCGHTFNP</sequence>
<dbReference type="AlphaFoldDB" id="A0A8T0H8I9"/>
<protein>
    <submittedName>
        <fullName evidence="1">Uncharacterized protein</fullName>
    </submittedName>
</protein>
<evidence type="ECO:0000313" key="1">
    <source>
        <dbReference type="EMBL" id="KAG0568256.1"/>
    </source>
</evidence>
<dbReference type="Proteomes" id="UP000822688">
    <property type="component" value="Chromosome 6"/>
</dbReference>
<gene>
    <name evidence="1" type="ORF">KC19_6G006700</name>
</gene>
<organism evidence="1 2">
    <name type="scientific">Ceratodon purpureus</name>
    <name type="common">Fire moss</name>
    <name type="synonym">Dicranum purpureum</name>
    <dbReference type="NCBI Taxonomy" id="3225"/>
    <lineage>
        <taxon>Eukaryota</taxon>
        <taxon>Viridiplantae</taxon>
        <taxon>Streptophyta</taxon>
        <taxon>Embryophyta</taxon>
        <taxon>Bryophyta</taxon>
        <taxon>Bryophytina</taxon>
        <taxon>Bryopsida</taxon>
        <taxon>Dicranidae</taxon>
        <taxon>Pseudoditrichales</taxon>
        <taxon>Ditrichaceae</taxon>
        <taxon>Ceratodon</taxon>
    </lineage>
</organism>
<reference evidence="1 2" key="1">
    <citation type="submission" date="2020-06" db="EMBL/GenBank/DDBJ databases">
        <title>WGS assembly of Ceratodon purpureus strain R40.</title>
        <authorList>
            <person name="Carey S.B."/>
            <person name="Jenkins J."/>
            <person name="Shu S."/>
            <person name="Lovell J.T."/>
            <person name="Sreedasyam A."/>
            <person name="Maumus F."/>
            <person name="Tiley G.P."/>
            <person name="Fernandez-Pozo N."/>
            <person name="Barry K."/>
            <person name="Chen C."/>
            <person name="Wang M."/>
            <person name="Lipzen A."/>
            <person name="Daum C."/>
            <person name="Saski C.A."/>
            <person name="Payton A.C."/>
            <person name="Mcbreen J.C."/>
            <person name="Conrad R.E."/>
            <person name="Kollar L.M."/>
            <person name="Olsson S."/>
            <person name="Huttunen S."/>
            <person name="Landis J.B."/>
            <person name="Wickett N.J."/>
            <person name="Johnson M.G."/>
            <person name="Rensing S.A."/>
            <person name="Grimwood J."/>
            <person name="Schmutz J."/>
            <person name="Mcdaniel S.F."/>
        </authorList>
    </citation>
    <scope>NUCLEOTIDE SEQUENCE [LARGE SCALE GENOMIC DNA]</scope>
    <source>
        <strain evidence="1 2">R40</strain>
    </source>
</reference>